<proteinExistence type="predicted"/>
<dbReference type="Proteomes" id="UP000004810">
    <property type="component" value="Unassembled WGS sequence"/>
</dbReference>
<name>J9FED2_WUCBA</name>
<organism evidence="1 2">
    <name type="scientific">Wuchereria bancrofti</name>
    <dbReference type="NCBI Taxonomy" id="6293"/>
    <lineage>
        <taxon>Eukaryota</taxon>
        <taxon>Metazoa</taxon>
        <taxon>Ecdysozoa</taxon>
        <taxon>Nematoda</taxon>
        <taxon>Chromadorea</taxon>
        <taxon>Rhabditida</taxon>
        <taxon>Spirurina</taxon>
        <taxon>Spiruromorpha</taxon>
        <taxon>Filarioidea</taxon>
        <taxon>Onchocercidae</taxon>
        <taxon>Wuchereria</taxon>
    </lineage>
</organism>
<evidence type="ECO:0000313" key="1">
    <source>
        <dbReference type="EMBL" id="EJW85714.1"/>
    </source>
</evidence>
<comment type="caution">
    <text evidence="1">The sequence shown here is derived from an EMBL/GenBank/DDBJ whole genome shotgun (WGS) entry which is preliminary data.</text>
</comment>
<reference evidence="2" key="1">
    <citation type="submission" date="2012-08" db="EMBL/GenBank/DDBJ databases">
        <title>The Genome Sequence of Wuchereria bancrofti.</title>
        <authorList>
            <person name="Nutman T.B."/>
            <person name="Fink D.L."/>
            <person name="Russ C."/>
            <person name="Young S."/>
            <person name="Zeng Q."/>
            <person name="Koehrsen M."/>
            <person name="Alvarado L."/>
            <person name="Berlin A."/>
            <person name="Chapman S.B."/>
            <person name="Chen Z."/>
            <person name="Freedman E."/>
            <person name="Gellesch M."/>
            <person name="Goldberg J."/>
            <person name="Griggs A."/>
            <person name="Gujja S."/>
            <person name="Heilman E.R."/>
            <person name="Heiman D."/>
            <person name="Hepburn T."/>
            <person name="Howarth C."/>
            <person name="Jen D."/>
            <person name="Larson L."/>
            <person name="Lewis B."/>
            <person name="Mehta T."/>
            <person name="Park D."/>
            <person name="Pearson M."/>
            <person name="Roberts A."/>
            <person name="Saif S."/>
            <person name="Shea T."/>
            <person name="Shenoy N."/>
            <person name="Sisk P."/>
            <person name="Stolte C."/>
            <person name="Sykes S."/>
            <person name="Walk T."/>
            <person name="White J."/>
            <person name="Yandava C."/>
            <person name="Haas B."/>
            <person name="Henn M.R."/>
            <person name="Nusbaum C."/>
            <person name="Birren B."/>
        </authorList>
    </citation>
    <scope>NUCLEOTIDE SEQUENCE [LARGE SCALE GENOMIC DNA]</scope>
    <source>
        <strain evidence="2">NA</strain>
    </source>
</reference>
<gene>
    <name evidence="1" type="ORF">WUBG_03376</name>
</gene>
<dbReference type="EMBL" id="ADBV01001025">
    <property type="protein sequence ID" value="EJW85714.1"/>
    <property type="molecule type" value="Genomic_DNA"/>
</dbReference>
<accession>J9FED2</accession>
<dbReference type="AlphaFoldDB" id="J9FED2"/>
<evidence type="ECO:0000313" key="2">
    <source>
        <dbReference type="Proteomes" id="UP000004810"/>
    </source>
</evidence>
<feature type="non-terminal residue" evidence="1">
    <location>
        <position position="1"/>
    </location>
</feature>
<sequence>NGNEKVENADRLSEESYDAELRKIIDNSWKYYVKDYINCHDIFSLRGSIDSNTATVPTIIIVYDESTNALSQLARCFDFHIMKNCSLGSYKGTTRRIIRDGCKL</sequence>
<protein>
    <submittedName>
        <fullName evidence="1">Uncharacterized protein</fullName>
    </submittedName>
</protein>